<protein>
    <submittedName>
        <fullName evidence="12">Pyruvate formate lyase activating enzyme</fullName>
    </submittedName>
</protein>
<comment type="catalytic activity">
    <reaction evidence="9">
        <text>glycyl-[protein] + reduced [flavodoxin] + S-adenosyl-L-methionine = glycin-2-yl radical-[protein] + semiquinone [flavodoxin] + 5'-deoxyadenosine + L-methionine + H(+)</text>
        <dbReference type="Rhea" id="RHEA:61976"/>
        <dbReference type="Rhea" id="RHEA-COMP:10622"/>
        <dbReference type="Rhea" id="RHEA-COMP:14480"/>
        <dbReference type="Rhea" id="RHEA-COMP:15993"/>
        <dbReference type="Rhea" id="RHEA-COMP:15994"/>
        <dbReference type="ChEBI" id="CHEBI:15378"/>
        <dbReference type="ChEBI" id="CHEBI:17319"/>
        <dbReference type="ChEBI" id="CHEBI:29947"/>
        <dbReference type="ChEBI" id="CHEBI:32722"/>
        <dbReference type="ChEBI" id="CHEBI:57618"/>
        <dbReference type="ChEBI" id="CHEBI:57844"/>
        <dbReference type="ChEBI" id="CHEBI:59789"/>
        <dbReference type="ChEBI" id="CHEBI:140311"/>
    </reaction>
</comment>
<keyword evidence="6" id="KW-0560">Oxidoreductase</keyword>
<comment type="cofactor">
    <cofactor evidence="1">
        <name>[4Fe-4S] cluster</name>
        <dbReference type="ChEBI" id="CHEBI:49883"/>
    </cofactor>
</comment>
<dbReference type="InterPro" id="IPR013785">
    <property type="entry name" value="Aldolase_TIM"/>
</dbReference>
<keyword evidence="3" id="KW-0004">4Fe-4S</keyword>
<dbReference type="InterPro" id="IPR034457">
    <property type="entry name" value="Organic_radical-activating"/>
</dbReference>
<keyword evidence="8" id="KW-0411">Iron-sulfur</keyword>
<dbReference type="SUPFAM" id="SSF102114">
    <property type="entry name" value="Radical SAM enzymes"/>
    <property type="match status" value="1"/>
</dbReference>
<reference evidence="13" key="1">
    <citation type="submission" date="2016-11" db="EMBL/GenBank/DDBJ databases">
        <authorList>
            <person name="Varghese N."/>
            <person name="Submissions S."/>
        </authorList>
    </citation>
    <scope>NUCLEOTIDE SEQUENCE [LARGE SCALE GENOMIC DNA]</scope>
    <source>
        <strain evidence="13">DSM 15449</strain>
    </source>
</reference>
<feature type="domain" description="Radical SAM core" evidence="11">
    <location>
        <begin position="15"/>
        <end position="292"/>
    </location>
</feature>
<dbReference type="PROSITE" id="PS01087">
    <property type="entry name" value="RADICAL_ACTIVATING"/>
    <property type="match status" value="1"/>
</dbReference>
<dbReference type="SFLD" id="SFLDS00029">
    <property type="entry name" value="Radical_SAM"/>
    <property type="match status" value="1"/>
</dbReference>
<dbReference type="PANTHER" id="PTHR30352:SF4">
    <property type="entry name" value="PYRUVATE FORMATE-LYASE 2-ACTIVATING ENZYME"/>
    <property type="match status" value="1"/>
</dbReference>
<dbReference type="InterPro" id="IPR040074">
    <property type="entry name" value="BssD/PflA/YjjW"/>
</dbReference>
<keyword evidence="4" id="KW-0949">S-adenosyl-L-methionine</keyword>
<dbReference type="InterPro" id="IPR058240">
    <property type="entry name" value="rSAM_sf"/>
</dbReference>
<dbReference type="PROSITE" id="PS51379">
    <property type="entry name" value="4FE4S_FER_2"/>
    <property type="match status" value="2"/>
</dbReference>
<evidence type="ECO:0000256" key="3">
    <source>
        <dbReference type="ARBA" id="ARBA00022485"/>
    </source>
</evidence>
<dbReference type="AlphaFoldDB" id="A0A1M5QI77"/>
<dbReference type="STRING" id="1121420.SAMN02746098_00266"/>
<keyword evidence="5" id="KW-0479">Metal-binding</keyword>
<evidence type="ECO:0000256" key="1">
    <source>
        <dbReference type="ARBA" id="ARBA00001966"/>
    </source>
</evidence>
<accession>A0A1M5QI77</accession>
<feature type="domain" description="4Fe-4S ferredoxin-type" evidence="10">
    <location>
        <begin position="46"/>
        <end position="74"/>
    </location>
</feature>
<keyword evidence="7" id="KW-0408">Iron</keyword>
<name>A0A1M5QI77_9FIRM</name>
<dbReference type="PIRSF" id="PIRSF000371">
    <property type="entry name" value="PFL_act_enz"/>
    <property type="match status" value="1"/>
</dbReference>
<feature type="domain" description="4Fe-4S ferredoxin-type" evidence="10">
    <location>
        <begin position="75"/>
        <end position="104"/>
    </location>
</feature>
<evidence type="ECO:0000256" key="2">
    <source>
        <dbReference type="ARBA" id="ARBA00009777"/>
    </source>
</evidence>
<dbReference type="SFLD" id="SFLDG01066">
    <property type="entry name" value="organic_radical-activating_enz"/>
    <property type="match status" value="1"/>
</dbReference>
<evidence type="ECO:0000259" key="11">
    <source>
        <dbReference type="PROSITE" id="PS51918"/>
    </source>
</evidence>
<keyword evidence="13" id="KW-1185">Reference proteome</keyword>
<dbReference type="PROSITE" id="PS51918">
    <property type="entry name" value="RADICAL_SAM"/>
    <property type="match status" value="1"/>
</dbReference>
<dbReference type="InterPro" id="IPR001989">
    <property type="entry name" value="Radical_activat_CS"/>
</dbReference>
<dbReference type="GO" id="GO:0046872">
    <property type="term" value="F:metal ion binding"/>
    <property type="evidence" value="ECO:0007669"/>
    <property type="project" value="UniProtKB-KW"/>
</dbReference>
<dbReference type="GO" id="GO:0016829">
    <property type="term" value="F:lyase activity"/>
    <property type="evidence" value="ECO:0007669"/>
    <property type="project" value="UniProtKB-KW"/>
</dbReference>
<evidence type="ECO:0000256" key="5">
    <source>
        <dbReference type="ARBA" id="ARBA00022723"/>
    </source>
</evidence>
<gene>
    <name evidence="12" type="ORF">SAMN02746098_00266</name>
</gene>
<dbReference type="PANTHER" id="PTHR30352">
    <property type="entry name" value="PYRUVATE FORMATE-LYASE-ACTIVATING ENZYME"/>
    <property type="match status" value="1"/>
</dbReference>
<evidence type="ECO:0000259" key="10">
    <source>
        <dbReference type="PROSITE" id="PS51379"/>
    </source>
</evidence>
<sequence length="301" mass="33605">METGIVYNIQRFCNHDGPGLRTVVFLKGCPLRCKWCCNPESQSQYPELMHNPINCLKCGECISCCSQKSLTLTSTGLSIDRQTCNTCGICATQCCCGALQIIGKNYTTDEIVSMVLKDQEFFTNSGGGVTFSGGEPLRQSSFVLEILEKLTRLGVHTAIETAGAVAWEHFERVIPFVGVFLYDLKHIEDSAHREGTKAGNKLPLENLKKLALRHKDIIVRVPLIPDFNMDEKSILNIGLFVKEQGLKTIHLLPYHRLGQNKYKNLGKIFELEETLPPSQEQVDTISKMLQTKLKLTVIVDG</sequence>
<dbReference type="Pfam" id="PF13353">
    <property type="entry name" value="Fer4_12"/>
    <property type="match status" value="1"/>
</dbReference>
<evidence type="ECO:0000313" key="12">
    <source>
        <dbReference type="EMBL" id="SHH13638.1"/>
    </source>
</evidence>
<dbReference type="EMBL" id="FQXJ01000003">
    <property type="protein sequence ID" value="SHH13638.1"/>
    <property type="molecule type" value="Genomic_DNA"/>
</dbReference>
<comment type="similarity">
    <text evidence="2">Belongs to the organic radical-activating enzymes family.</text>
</comment>
<dbReference type="RefSeq" id="WP_045573634.1">
    <property type="nucleotide sequence ID" value="NZ_FQXJ01000003.1"/>
</dbReference>
<dbReference type="InterPro" id="IPR007197">
    <property type="entry name" value="rSAM"/>
</dbReference>
<dbReference type="InterPro" id="IPR017896">
    <property type="entry name" value="4Fe4S_Fe-S-bd"/>
</dbReference>
<keyword evidence="12" id="KW-0670">Pyruvate</keyword>
<keyword evidence="12" id="KW-0456">Lyase</keyword>
<dbReference type="GO" id="GO:0016491">
    <property type="term" value="F:oxidoreductase activity"/>
    <property type="evidence" value="ECO:0007669"/>
    <property type="project" value="UniProtKB-KW"/>
</dbReference>
<dbReference type="CDD" id="cd01335">
    <property type="entry name" value="Radical_SAM"/>
    <property type="match status" value="1"/>
</dbReference>
<evidence type="ECO:0000256" key="8">
    <source>
        <dbReference type="ARBA" id="ARBA00023014"/>
    </source>
</evidence>
<evidence type="ECO:0000313" key="13">
    <source>
        <dbReference type="Proteomes" id="UP000183954"/>
    </source>
</evidence>
<evidence type="ECO:0000256" key="7">
    <source>
        <dbReference type="ARBA" id="ARBA00023004"/>
    </source>
</evidence>
<dbReference type="Gene3D" id="3.20.20.70">
    <property type="entry name" value="Aldolase class I"/>
    <property type="match status" value="1"/>
</dbReference>
<dbReference type="NCBIfam" id="TIGR02494">
    <property type="entry name" value="PFLE_PFLC"/>
    <property type="match status" value="1"/>
</dbReference>
<dbReference type="SFLD" id="SFLDG01118">
    <property type="entry name" value="activating_enzymes__group_2"/>
    <property type="match status" value="1"/>
</dbReference>
<dbReference type="OrthoDB" id="9782387at2"/>
<evidence type="ECO:0000256" key="4">
    <source>
        <dbReference type="ARBA" id="ARBA00022691"/>
    </source>
</evidence>
<organism evidence="12 13">
    <name type="scientific">Desulfosporosinus lacus DSM 15449</name>
    <dbReference type="NCBI Taxonomy" id="1121420"/>
    <lineage>
        <taxon>Bacteria</taxon>
        <taxon>Bacillati</taxon>
        <taxon>Bacillota</taxon>
        <taxon>Clostridia</taxon>
        <taxon>Eubacteriales</taxon>
        <taxon>Desulfitobacteriaceae</taxon>
        <taxon>Desulfosporosinus</taxon>
    </lineage>
</organism>
<dbReference type="SUPFAM" id="SSF54862">
    <property type="entry name" value="4Fe-4S ferredoxins"/>
    <property type="match status" value="1"/>
</dbReference>
<dbReference type="Proteomes" id="UP000183954">
    <property type="component" value="Unassembled WGS sequence"/>
</dbReference>
<evidence type="ECO:0000256" key="6">
    <source>
        <dbReference type="ARBA" id="ARBA00023002"/>
    </source>
</evidence>
<dbReference type="InterPro" id="IPR012839">
    <property type="entry name" value="Organic_radical_activase"/>
</dbReference>
<proteinExistence type="inferred from homology"/>
<dbReference type="GO" id="GO:0051539">
    <property type="term" value="F:4 iron, 4 sulfur cluster binding"/>
    <property type="evidence" value="ECO:0007669"/>
    <property type="project" value="UniProtKB-KW"/>
</dbReference>
<evidence type="ECO:0000256" key="9">
    <source>
        <dbReference type="ARBA" id="ARBA00047365"/>
    </source>
</evidence>